<dbReference type="Gene3D" id="1.20.1250.20">
    <property type="entry name" value="MFS general substrate transporter like domains"/>
    <property type="match status" value="1"/>
</dbReference>
<dbReference type="PANTHER" id="PTHR23517">
    <property type="entry name" value="RESISTANCE PROTEIN MDTM, PUTATIVE-RELATED-RELATED"/>
    <property type="match status" value="1"/>
</dbReference>
<keyword evidence="2" id="KW-0813">Transport</keyword>
<protein>
    <submittedName>
        <fullName evidence="9">MFS transporter</fullName>
    </submittedName>
</protein>
<feature type="transmembrane region" description="Helical" evidence="7">
    <location>
        <begin position="324"/>
        <end position="343"/>
    </location>
</feature>
<dbReference type="OrthoDB" id="29061at2157"/>
<keyword evidence="3" id="KW-1003">Cell membrane</keyword>
<organism evidence="9 10">
    <name type="scientific">Natronorubrum halalkaliphilum</name>
    <dbReference type="NCBI Taxonomy" id="2691917"/>
    <lineage>
        <taxon>Archaea</taxon>
        <taxon>Methanobacteriati</taxon>
        <taxon>Methanobacteriota</taxon>
        <taxon>Stenosarchaea group</taxon>
        <taxon>Halobacteria</taxon>
        <taxon>Halobacteriales</taxon>
        <taxon>Natrialbaceae</taxon>
        <taxon>Natronorubrum</taxon>
    </lineage>
</organism>
<dbReference type="InterPro" id="IPR036259">
    <property type="entry name" value="MFS_trans_sf"/>
</dbReference>
<dbReference type="InterPro" id="IPR011701">
    <property type="entry name" value="MFS"/>
</dbReference>
<keyword evidence="5 7" id="KW-1133">Transmembrane helix</keyword>
<name>A0A6B0VRZ5_9EURY</name>
<feature type="transmembrane region" description="Helical" evidence="7">
    <location>
        <begin position="137"/>
        <end position="157"/>
    </location>
</feature>
<dbReference type="Pfam" id="PF07690">
    <property type="entry name" value="MFS_1"/>
    <property type="match status" value="1"/>
</dbReference>
<feature type="transmembrane region" description="Helical" evidence="7">
    <location>
        <begin position="45"/>
        <end position="64"/>
    </location>
</feature>
<dbReference type="InterPro" id="IPR050171">
    <property type="entry name" value="MFS_Transporters"/>
</dbReference>
<reference evidence="9 10" key="1">
    <citation type="submission" date="2020-01" db="EMBL/GenBank/DDBJ databases">
        <title>Natronorubrum sp. JWXQ-INN 674 isolated from Inner Mongolia Autonomous Region of China.</title>
        <authorList>
            <person name="Xue Q."/>
        </authorList>
    </citation>
    <scope>NUCLEOTIDE SEQUENCE [LARGE SCALE GENOMIC DNA]</scope>
    <source>
        <strain evidence="9 10">JWXQ-INN-674</strain>
    </source>
</reference>
<keyword evidence="4 7" id="KW-0812">Transmembrane</keyword>
<evidence type="ECO:0000313" key="10">
    <source>
        <dbReference type="Proteomes" id="UP000434101"/>
    </source>
</evidence>
<keyword evidence="6 7" id="KW-0472">Membrane</keyword>
<evidence type="ECO:0000259" key="8">
    <source>
        <dbReference type="PROSITE" id="PS50850"/>
    </source>
</evidence>
<dbReference type="GO" id="GO:0022857">
    <property type="term" value="F:transmembrane transporter activity"/>
    <property type="evidence" value="ECO:0007669"/>
    <property type="project" value="InterPro"/>
</dbReference>
<feature type="transmembrane region" description="Helical" evidence="7">
    <location>
        <begin position="227"/>
        <end position="247"/>
    </location>
</feature>
<dbReference type="AlphaFoldDB" id="A0A6B0VRZ5"/>
<evidence type="ECO:0000313" key="9">
    <source>
        <dbReference type="EMBL" id="MXV64631.1"/>
    </source>
</evidence>
<dbReference type="EMBL" id="WUYX01000071">
    <property type="protein sequence ID" value="MXV64631.1"/>
    <property type="molecule type" value="Genomic_DNA"/>
</dbReference>
<evidence type="ECO:0000256" key="4">
    <source>
        <dbReference type="ARBA" id="ARBA00022692"/>
    </source>
</evidence>
<dbReference type="PANTHER" id="PTHR23517:SF3">
    <property type="entry name" value="INTEGRAL MEMBRANE TRANSPORT PROTEIN"/>
    <property type="match status" value="1"/>
</dbReference>
<comment type="caution">
    <text evidence="9">The sequence shown here is derived from an EMBL/GenBank/DDBJ whole genome shotgun (WGS) entry which is preliminary data.</text>
</comment>
<feature type="transmembrane region" description="Helical" evidence="7">
    <location>
        <begin position="254"/>
        <end position="273"/>
    </location>
</feature>
<evidence type="ECO:0000256" key="3">
    <source>
        <dbReference type="ARBA" id="ARBA00022475"/>
    </source>
</evidence>
<evidence type="ECO:0000256" key="2">
    <source>
        <dbReference type="ARBA" id="ARBA00022448"/>
    </source>
</evidence>
<gene>
    <name evidence="9" type="ORF">GS429_21650</name>
</gene>
<dbReference type="GO" id="GO:0005886">
    <property type="term" value="C:plasma membrane"/>
    <property type="evidence" value="ECO:0007669"/>
    <property type="project" value="UniProtKB-SubCell"/>
</dbReference>
<dbReference type="Proteomes" id="UP000434101">
    <property type="component" value="Unassembled WGS sequence"/>
</dbReference>
<feature type="domain" description="Major facilitator superfamily (MFS) profile" evidence="8">
    <location>
        <begin position="1"/>
        <end position="371"/>
    </location>
</feature>
<evidence type="ECO:0000256" key="7">
    <source>
        <dbReference type="SAM" id="Phobius"/>
    </source>
</evidence>
<feature type="transmembrane region" description="Helical" evidence="7">
    <location>
        <begin position="349"/>
        <end position="368"/>
    </location>
</feature>
<feature type="transmembrane region" description="Helical" evidence="7">
    <location>
        <begin position="108"/>
        <end position="131"/>
    </location>
</feature>
<feature type="transmembrane region" description="Helical" evidence="7">
    <location>
        <begin position="15"/>
        <end position="33"/>
    </location>
</feature>
<dbReference type="PROSITE" id="PS50850">
    <property type="entry name" value="MFS"/>
    <property type="match status" value="1"/>
</dbReference>
<feature type="transmembrane region" description="Helical" evidence="7">
    <location>
        <begin position="70"/>
        <end position="88"/>
    </location>
</feature>
<dbReference type="InterPro" id="IPR020846">
    <property type="entry name" value="MFS_dom"/>
</dbReference>
<evidence type="ECO:0000256" key="1">
    <source>
        <dbReference type="ARBA" id="ARBA00004651"/>
    </source>
</evidence>
<evidence type="ECO:0000256" key="6">
    <source>
        <dbReference type="ARBA" id="ARBA00023136"/>
    </source>
</evidence>
<comment type="subcellular location">
    <subcellularLocation>
        <location evidence="1">Cell membrane</location>
        <topology evidence="1">Multi-pass membrane protein</topology>
    </subcellularLocation>
</comment>
<sequence>MFSMALPGFIEETTVSYTGISFLFGALFVGYGVSQYPAGSLADVLGTRIVLVGGILTATLSLVSLYVASYYGHVFGAVFLVGVGIGSYRSASQIAASAIASERTEGTVLGILTAANPFGYVVGPVVIGALIETYGLYTTPLMLAFVPLPLAVLLWYSSERSSRTDERDHETPSLRRGLVAFKRNSLQKRTLLVVAFGVAFTTTSNSLIAILPLYLLETTSLTLTTGGLYAGGIFGIGTVAALLGGIYRDRIGAIPVLLAGFTTAAVSLSLLVFVSSVRYVLVLLCLFSLGLNAILPVRDFVINTHAKHCSPAYVGGMIGGMRSLCYLGGGIGASVVGVVFGRFGFVMGFGLLVALLIAGALCTVLLWYTDRQNAEAGHPVTG</sequence>
<keyword evidence="10" id="KW-1185">Reference proteome</keyword>
<proteinExistence type="predicted"/>
<accession>A0A6B0VRZ5</accession>
<feature type="transmembrane region" description="Helical" evidence="7">
    <location>
        <begin position="191"/>
        <end position="215"/>
    </location>
</feature>
<feature type="transmembrane region" description="Helical" evidence="7">
    <location>
        <begin position="279"/>
        <end position="297"/>
    </location>
</feature>
<evidence type="ECO:0000256" key="5">
    <source>
        <dbReference type="ARBA" id="ARBA00022989"/>
    </source>
</evidence>
<dbReference type="SUPFAM" id="SSF103473">
    <property type="entry name" value="MFS general substrate transporter"/>
    <property type="match status" value="1"/>
</dbReference>